<dbReference type="Proteomes" id="UP000258309">
    <property type="component" value="Unassembled WGS sequence"/>
</dbReference>
<sequence>MPSSLPTQESNGAAAPDGPRRVPLTEGDRKNASYSVPNLQMALEGLHQDGMVILRDIVDPEHCDRVYQHMIADRDRILETRHKGESTYNQGVKSNILQCAPFTKPGLLYDDFYFNPFVIQVMNAYLGEKPKWVMTTGNNALKGTGGLRQPVHKDTRFRHPKCPFLVIANTALVDFTMENGATEFWLGTHAYSDETCQTVISPESIKHDESVKKPQKVGNPACPIRPEAVEARRLIRPPIQATMKKGDVMLRDFRCWHAGMPNNTEQDRIMVAQAWMAPWYPNYEVRMKIPISQAPYFLGKGRKMEVVCDLVTDEEVENFQHWDNFAFDPTHFLDYYNTTTKNYRYPFQY</sequence>
<reference evidence="2 3" key="1">
    <citation type="submission" date="2018-05" db="EMBL/GenBank/DDBJ databases">
        <title>Draft genome sequence of Scytalidium lignicola DSM 105466, a ubiquitous saprotrophic fungus.</title>
        <authorList>
            <person name="Buettner E."/>
            <person name="Gebauer A.M."/>
            <person name="Hofrichter M."/>
            <person name="Liers C."/>
            <person name="Kellner H."/>
        </authorList>
    </citation>
    <scope>NUCLEOTIDE SEQUENCE [LARGE SCALE GENOMIC DNA]</scope>
    <source>
        <strain evidence="2 3">DSM 105466</strain>
    </source>
</reference>
<evidence type="ECO:0000313" key="3">
    <source>
        <dbReference type="Proteomes" id="UP000258309"/>
    </source>
</evidence>
<dbReference type="PANTHER" id="PTHR37563">
    <property type="entry name" value="PHYTANOYL-COA DIOXYGENASE FAMILY PROTEIN (AFU_ORTHOLOGUE AFUA_2G03330)"/>
    <property type="match status" value="1"/>
</dbReference>
<organism evidence="2 3">
    <name type="scientific">Scytalidium lignicola</name>
    <name type="common">Hyphomycete</name>
    <dbReference type="NCBI Taxonomy" id="5539"/>
    <lineage>
        <taxon>Eukaryota</taxon>
        <taxon>Fungi</taxon>
        <taxon>Dikarya</taxon>
        <taxon>Ascomycota</taxon>
        <taxon>Pezizomycotina</taxon>
        <taxon>Leotiomycetes</taxon>
        <taxon>Leotiomycetes incertae sedis</taxon>
        <taxon>Scytalidium</taxon>
    </lineage>
</organism>
<feature type="non-terminal residue" evidence="2">
    <location>
        <position position="349"/>
    </location>
</feature>
<feature type="non-terminal residue" evidence="2">
    <location>
        <position position="1"/>
    </location>
</feature>
<evidence type="ECO:0008006" key="4">
    <source>
        <dbReference type="Google" id="ProtNLM"/>
    </source>
</evidence>
<dbReference type="InterPro" id="IPR008775">
    <property type="entry name" value="Phytyl_CoA_dOase-like"/>
</dbReference>
<protein>
    <recommendedName>
        <fullName evidence="4">Phytanoyl-CoA dioxygenase</fullName>
    </recommendedName>
</protein>
<dbReference type="Gene3D" id="2.60.120.620">
    <property type="entry name" value="q2cbj1_9rhob like domain"/>
    <property type="match status" value="1"/>
</dbReference>
<dbReference type="AlphaFoldDB" id="A0A3E2HI62"/>
<proteinExistence type="predicted"/>
<name>A0A3E2HI62_SCYLI</name>
<dbReference type="EMBL" id="NCSJ02000042">
    <property type="protein sequence ID" value="RFU33067.1"/>
    <property type="molecule type" value="Genomic_DNA"/>
</dbReference>
<accession>A0A3E2HI62</accession>
<dbReference type="SUPFAM" id="SSF51197">
    <property type="entry name" value="Clavaminate synthase-like"/>
    <property type="match status" value="1"/>
</dbReference>
<dbReference type="OrthoDB" id="407832at2759"/>
<gene>
    <name evidence="2" type="ORF">B7463_g3266</name>
</gene>
<evidence type="ECO:0000313" key="2">
    <source>
        <dbReference type="EMBL" id="RFU33067.1"/>
    </source>
</evidence>
<evidence type="ECO:0000256" key="1">
    <source>
        <dbReference type="SAM" id="MobiDB-lite"/>
    </source>
</evidence>
<feature type="region of interest" description="Disordered" evidence="1">
    <location>
        <begin position="1"/>
        <end position="31"/>
    </location>
</feature>
<comment type="caution">
    <text evidence="2">The sequence shown here is derived from an EMBL/GenBank/DDBJ whole genome shotgun (WGS) entry which is preliminary data.</text>
</comment>
<keyword evidence="3" id="KW-1185">Reference proteome</keyword>
<dbReference type="Pfam" id="PF05721">
    <property type="entry name" value="PhyH"/>
    <property type="match status" value="1"/>
</dbReference>
<feature type="compositionally biased region" description="Polar residues" evidence="1">
    <location>
        <begin position="1"/>
        <end position="11"/>
    </location>
</feature>
<dbReference type="PANTHER" id="PTHR37563:SF2">
    <property type="entry name" value="PHYTANOYL-COA DIOXYGENASE FAMILY PROTEIN (AFU_ORTHOLOGUE AFUA_2G03330)"/>
    <property type="match status" value="1"/>
</dbReference>
<dbReference type="InterPro" id="IPR051961">
    <property type="entry name" value="Fungal_Metabolite_Diox"/>
</dbReference>